<feature type="region of interest" description="Disordered" evidence="1">
    <location>
        <begin position="80"/>
        <end position="108"/>
    </location>
</feature>
<feature type="compositionally biased region" description="Acidic residues" evidence="1">
    <location>
        <begin position="12"/>
        <end position="25"/>
    </location>
</feature>
<feature type="compositionally biased region" description="Low complexity" evidence="1">
    <location>
        <begin position="89"/>
        <end position="99"/>
    </location>
</feature>
<evidence type="ECO:0000313" key="3">
    <source>
        <dbReference type="Proteomes" id="UP001159363"/>
    </source>
</evidence>
<comment type="caution">
    <text evidence="2">The sequence shown here is derived from an EMBL/GenBank/DDBJ whole genome shotgun (WGS) entry which is preliminary data.</text>
</comment>
<sequence>MLQRRRRQAEQEASELLEQREDDPEAGGQHFFPSFAPLFPQPPPLGHSRPQILFQEPSQRPSILRAQHNPFQPLTFGTNPFKAGRFQQSSPAPAPAEASTTNNKGLLGSGNFGVIRGGTFYDESDRAEASEFGGNVYNPYYNGHGRPSFYGGASSNTKPQQSNDFFANFRDFADINTPTKSSFSEFYVVYVNKNASRHDVDLGDGEERMVVAGATKPKNIIEQLTMLDQENHSEDEPQKKKASSKTLSPGKQKLALLQQDKYNKLHGGKAKTTVSTQAKELYEPLLALS</sequence>
<dbReference type="Proteomes" id="UP001159363">
    <property type="component" value="Chromosome 1"/>
</dbReference>
<keyword evidence="3" id="KW-1185">Reference proteome</keyword>
<protein>
    <submittedName>
        <fullName evidence="2">Uncharacterized protein</fullName>
    </submittedName>
</protein>
<feature type="region of interest" description="Disordered" evidence="1">
    <location>
        <begin position="228"/>
        <end position="253"/>
    </location>
</feature>
<gene>
    <name evidence="2" type="ORF">PR048_001794</name>
</gene>
<evidence type="ECO:0000256" key="1">
    <source>
        <dbReference type="SAM" id="MobiDB-lite"/>
    </source>
</evidence>
<feature type="region of interest" description="Disordered" evidence="1">
    <location>
        <begin position="1"/>
        <end position="51"/>
    </location>
</feature>
<evidence type="ECO:0000313" key="2">
    <source>
        <dbReference type="EMBL" id="KAJ8896450.1"/>
    </source>
</evidence>
<dbReference type="EMBL" id="JARBHB010000001">
    <property type="protein sequence ID" value="KAJ8896450.1"/>
    <property type="molecule type" value="Genomic_DNA"/>
</dbReference>
<name>A0ABQ9IIB8_9NEOP</name>
<feature type="compositionally biased region" description="Basic and acidic residues" evidence="1">
    <location>
        <begin position="229"/>
        <end position="239"/>
    </location>
</feature>
<accession>A0ABQ9IIB8</accession>
<reference evidence="2 3" key="1">
    <citation type="submission" date="2023-02" db="EMBL/GenBank/DDBJ databases">
        <title>LHISI_Scaffold_Assembly.</title>
        <authorList>
            <person name="Stuart O.P."/>
            <person name="Cleave R."/>
            <person name="Magrath M.J.L."/>
            <person name="Mikheyev A.S."/>
        </authorList>
    </citation>
    <scope>NUCLEOTIDE SEQUENCE [LARGE SCALE GENOMIC DNA]</scope>
    <source>
        <strain evidence="2">Daus_M_001</strain>
        <tissue evidence="2">Leg muscle</tissue>
    </source>
</reference>
<proteinExistence type="predicted"/>
<organism evidence="2 3">
    <name type="scientific">Dryococelus australis</name>
    <dbReference type="NCBI Taxonomy" id="614101"/>
    <lineage>
        <taxon>Eukaryota</taxon>
        <taxon>Metazoa</taxon>
        <taxon>Ecdysozoa</taxon>
        <taxon>Arthropoda</taxon>
        <taxon>Hexapoda</taxon>
        <taxon>Insecta</taxon>
        <taxon>Pterygota</taxon>
        <taxon>Neoptera</taxon>
        <taxon>Polyneoptera</taxon>
        <taxon>Phasmatodea</taxon>
        <taxon>Verophasmatodea</taxon>
        <taxon>Anareolatae</taxon>
        <taxon>Phasmatidae</taxon>
        <taxon>Eurycanthinae</taxon>
        <taxon>Dryococelus</taxon>
    </lineage>
</organism>